<gene>
    <name evidence="1" type="ORF">ERS132393_01682</name>
</gene>
<accession>A0A116LHS5</accession>
<dbReference type="RefSeq" id="WP_228476719.1">
    <property type="nucleotide sequence ID" value="NZ_CEDJ01000016.1"/>
</dbReference>
<protein>
    <submittedName>
        <fullName evidence="1">Transposon related peptidoglycan linked protein (LPXTG motif)</fullName>
    </submittedName>
</protein>
<organism evidence="1 2">
    <name type="scientific">Streptococcus suis</name>
    <dbReference type="NCBI Taxonomy" id="1307"/>
    <lineage>
        <taxon>Bacteria</taxon>
        <taxon>Bacillati</taxon>
        <taxon>Bacillota</taxon>
        <taxon>Bacilli</taxon>
        <taxon>Lactobacillales</taxon>
        <taxon>Streptococcaceae</taxon>
        <taxon>Streptococcus</taxon>
    </lineage>
</organism>
<dbReference type="NCBIfam" id="TIGR04320">
    <property type="entry name" value="Surf_Exclu_PgrA"/>
    <property type="match status" value="1"/>
</dbReference>
<sequence length="227" mass="26081">MGMVRNHEISDKILLPDGYYEKLLEYAQAEKTGFDAELERLGEQGLLLNVYKGQEADREIILSDIENLDKEIREELAQYAVTLLNPLRKQLGTVAVEMSDFALDYAVRLAQSLNSTLRYHNYDSLIAIAKTKGVEPKGKDCQSFSVYRQRYSLYDAKKLIYRALAWRLFDDSHADYGHALTILGLDEDESGVEQIGFAFSKFTLDIDWLLTHMIFIPKDWILEEGQI</sequence>
<dbReference type="Proteomes" id="UP000072530">
    <property type="component" value="Unassembled WGS sequence"/>
</dbReference>
<dbReference type="InterPro" id="IPR027607">
    <property type="entry name" value="Surf_Exclu_SEC10/PgrA"/>
</dbReference>
<reference evidence="1 2" key="1">
    <citation type="submission" date="2016-02" db="EMBL/GenBank/DDBJ databases">
        <authorList>
            <consortium name="Pathogen Informatics"/>
        </authorList>
    </citation>
    <scope>NUCLEOTIDE SEQUENCE [LARGE SCALE GENOMIC DNA]</scope>
    <source>
        <strain evidence="1 2">LSS31</strain>
    </source>
</reference>
<proteinExistence type="predicted"/>
<evidence type="ECO:0000313" key="2">
    <source>
        <dbReference type="Proteomes" id="UP000072530"/>
    </source>
</evidence>
<dbReference type="AlphaFoldDB" id="A0A116LHS5"/>
<name>A0A116LHS5_STRSU</name>
<evidence type="ECO:0000313" key="1">
    <source>
        <dbReference type="EMBL" id="CYU93332.1"/>
    </source>
</evidence>
<dbReference type="EMBL" id="FIGG01000007">
    <property type="protein sequence ID" value="CYU93332.1"/>
    <property type="molecule type" value="Genomic_DNA"/>
</dbReference>